<keyword evidence="5" id="KW-1185">Reference proteome</keyword>
<dbReference type="OrthoDB" id="201245at2759"/>
<evidence type="ECO:0000256" key="3">
    <source>
        <dbReference type="SAM" id="MobiDB-lite"/>
    </source>
</evidence>
<comment type="similarity">
    <text evidence="1">Belongs to the GrpE family.</text>
</comment>
<evidence type="ECO:0000313" key="5">
    <source>
        <dbReference type="Proteomes" id="UP000002630"/>
    </source>
</evidence>
<name>D8LSM3_ECTSI</name>
<dbReference type="GO" id="GO:0006457">
    <property type="term" value="P:protein folding"/>
    <property type="evidence" value="ECO:0007669"/>
    <property type="project" value="InterPro"/>
</dbReference>
<dbReference type="GO" id="GO:0042803">
    <property type="term" value="F:protein homodimerization activity"/>
    <property type="evidence" value="ECO:0007669"/>
    <property type="project" value="InterPro"/>
</dbReference>
<dbReference type="SUPFAM" id="SSF58014">
    <property type="entry name" value="Coiled-coil domain of nucleotide exchange factor GrpE"/>
    <property type="match status" value="1"/>
</dbReference>
<organism evidence="4 5">
    <name type="scientific">Ectocarpus siliculosus</name>
    <name type="common">Brown alga</name>
    <name type="synonym">Conferva siliculosa</name>
    <dbReference type="NCBI Taxonomy" id="2880"/>
    <lineage>
        <taxon>Eukaryota</taxon>
        <taxon>Sar</taxon>
        <taxon>Stramenopiles</taxon>
        <taxon>Ochrophyta</taxon>
        <taxon>PX clade</taxon>
        <taxon>Phaeophyceae</taxon>
        <taxon>Ectocarpales</taxon>
        <taxon>Ectocarpaceae</taxon>
        <taxon>Ectocarpus</taxon>
    </lineage>
</organism>
<sequence length="337" mass="36096">MRSATTSTLFRGAQRTRGTPLLSPGALRTSGYRERGVHLMMAAEPSEDSVAEAAAAAAAAAEEPSISEGEEAVEDEASGGGDVETEVVAEEGEGKEGEKKDEEEEEEVDPMAEVKQQIKDLEKELMKEENRLRDVQDSVQEKGQMGFLRMAAQVDNFRKSSGAGTGDYEADAKAAVLRAMLPAFEPFEAAEEALNLATETEVKYNKSYQALYRQLKDVFTKIGATDFFGVVGEKFVYTRHEKASEEHNPVMKEGLIIKCVSPGLELKKNVIRKAVCVVSLGPEKEEPEEETAPAAAAAVAAEGEAAAEAEEPPPMRDAGVDAAAPEGEQPEGEQAAA</sequence>
<evidence type="ECO:0000256" key="1">
    <source>
        <dbReference type="ARBA" id="ARBA00009054"/>
    </source>
</evidence>
<dbReference type="GO" id="GO:0000774">
    <property type="term" value="F:adenyl-nucleotide exchange factor activity"/>
    <property type="evidence" value="ECO:0007669"/>
    <property type="project" value="InterPro"/>
</dbReference>
<feature type="region of interest" description="Disordered" evidence="3">
    <location>
        <begin position="1"/>
        <end position="113"/>
    </location>
</feature>
<dbReference type="PANTHER" id="PTHR21237">
    <property type="entry name" value="GRPE PROTEIN"/>
    <property type="match status" value="1"/>
</dbReference>
<dbReference type="Gene3D" id="3.90.20.20">
    <property type="match status" value="1"/>
</dbReference>
<feature type="compositionally biased region" description="Low complexity" evidence="3">
    <location>
        <begin position="292"/>
        <end position="304"/>
    </location>
</feature>
<dbReference type="GO" id="GO:0051087">
    <property type="term" value="F:protein-folding chaperone binding"/>
    <property type="evidence" value="ECO:0007669"/>
    <property type="project" value="InterPro"/>
</dbReference>
<dbReference type="InParanoid" id="D8LSM3"/>
<keyword evidence="2" id="KW-0143">Chaperone</keyword>
<dbReference type="GO" id="GO:0051082">
    <property type="term" value="F:unfolded protein binding"/>
    <property type="evidence" value="ECO:0007669"/>
    <property type="project" value="TreeGrafter"/>
</dbReference>
<feature type="region of interest" description="Disordered" evidence="3">
    <location>
        <begin position="282"/>
        <end position="337"/>
    </location>
</feature>
<feature type="compositionally biased region" description="Acidic residues" evidence="3">
    <location>
        <begin position="68"/>
        <end position="91"/>
    </location>
</feature>
<evidence type="ECO:0000256" key="2">
    <source>
        <dbReference type="ARBA" id="ARBA00023186"/>
    </source>
</evidence>
<feature type="compositionally biased region" description="Acidic residues" evidence="3">
    <location>
        <begin position="101"/>
        <end position="110"/>
    </location>
</feature>
<protein>
    <submittedName>
        <fullName evidence="4">Co-chaperone grpE family protein</fullName>
    </submittedName>
</protein>
<dbReference type="Proteomes" id="UP000002630">
    <property type="component" value="Unassembled WGS sequence"/>
</dbReference>
<reference evidence="4 5" key="1">
    <citation type="journal article" date="2010" name="Nature">
        <title>The Ectocarpus genome and the independent evolution of multicellularity in brown algae.</title>
        <authorList>
            <person name="Cock J.M."/>
            <person name="Sterck L."/>
            <person name="Rouze P."/>
            <person name="Scornet D."/>
            <person name="Allen A.E."/>
            <person name="Amoutzias G."/>
            <person name="Anthouard V."/>
            <person name="Artiguenave F."/>
            <person name="Aury J.M."/>
            <person name="Badger J.H."/>
            <person name="Beszteri B."/>
            <person name="Billiau K."/>
            <person name="Bonnet E."/>
            <person name="Bothwell J.H."/>
            <person name="Bowler C."/>
            <person name="Boyen C."/>
            <person name="Brownlee C."/>
            <person name="Carrano C.J."/>
            <person name="Charrier B."/>
            <person name="Cho G.Y."/>
            <person name="Coelho S.M."/>
            <person name="Collen J."/>
            <person name="Corre E."/>
            <person name="Da Silva C."/>
            <person name="Delage L."/>
            <person name="Delaroque N."/>
            <person name="Dittami S.M."/>
            <person name="Doulbeau S."/>
            <person name="Elias M."/>
            <person name="Farnham G."/>
            <person name="Gachon C.M."/>
            <person name="Gschloessl B."/>
            <person name="Heesch S."/>
            <person name="Jabbari K."/>
            <person name="Jubin C."/>
            <person name="Kawai H."/>
            <person name="Kimura K."/>
            <person name="Kloareg B."/>
            <person name="Kupper F.C."/>
            <person name="Lang D."/>
            <person name="Le Bail A."/>
            <person name="Leblanc C."/>
            <person name="Lerouge P."/>
            <person name="Lohr M."/>
            <person name="Lopez P.J."/>
            <person name="Martens C."/>
            <person name="Maumus F."/>
            <person name="Michel G."/>
            <person name="Miranda-Saavedra D."/>
            <person name="Morales J."/>
            <person name="Moreau H."/>
            <person name="Motomura T."/>
            <person name="Nagasato C."/>
            <person name="Napoli C.A."/>
            <person name="Nelson D.R."/>
            <person name="Nyvall-Collen P."/>
            <person name="Peters A.F."/>
            <person name="Pommier C."/>
            <person name="Potin P."/>
            <person name="Poulain J."/>
            <person name="Quesneville H."/>
            <person name="Read B."/>
            <person name="Rensing S.A."/>
            <person name="Ritter A."/>
            <person name="Rousvoal S."/>
            <person name="Samanta M."/>
            <person name="Samson G."/>
            <person name="Schroeder D.C."/>
            <person name="Segurens B."/>
            <person name="Strittmatter M."/>
            <person name="Tonon T."/>
            <person name="Tregear J.W."/>
            <person name="Valentin K."/>
            <person name="von Dassow P."/>
            <person name="Yamagishi T."/>
            <person name="Van de Peer Y."/>
            <person name="Wincker P."/>
        </authorList>
    </citation>
    <scope>NUCLEOTIDE SEQUENCE [LARGE SCALE GENOMIC DNA]</scope>
    <source>
        <strain evidence="5">Ec32 / CCAP1310/4</strain>
    </source>
</reference>
<dbReference type="InterPro" id="IPR000740">
    <property type="entry name" value="GrpE"/>
</dbReference>
<proteinExistence type="inferred from homology"/>
<dbReference type="Pfam" id="PF01025">
    <property type="entry name" value="GrpE"/>
    <property type="match status" value="1"/>
</dbReference>
<gene>
    <name evidence="4" type="ORF">Esi_0074_0089</name>
</gene>
<dbReference type="EMBL" id="FN649760">
    <property type="protein sequence ID" value="CBN77860.1"/>
    <property type="molecule type" value="Genomic_DNA"/>
</dbReference>
<feature type="compositionally biased region" description="Low complexity" evidence="3">
    <location>
        <begin position="51"/>
        <end position="67"/>
    </location>
</feature>
<dbReference type="STRING" id="2880.D8LSM3"/>
<dbReference type="AlphaFoldDB" id="D8LSM3"/>
<feature type="compositionally biased region" description="Low complexity" evidence="3">
    <location>
        <begin position="322"/>
        <end position="337"/>
    </location>
</feature>
<dbReference type="InterPro" id="IPR013805">
    <property type="entry name" value="GrpE_CC"/>
</dbReference>
<accession>D8LSM3</accession>
<dbReference type="PANTHER" id="PTHR21237:SF40">
    <property type="entry name" value="CELL CYCLE AND APOPTOSIS REGULATOR PROTEIN 2"/>
    <property type="match status" value="1"/>
</dbReference>
<evidence type="ECO:0000313" key="4">
    <source>
        <dbReference type="EMBL" id="CBN77860.1"/>
    </source>
</evidence>
<dbReference type="eggNOG" id="KOG3003">
    <property type="taxonomic scope" value="Eukaryota"/>
</dbReference>